<evidence type="ECO:0000259" key="12">
    <source>
        <dbReference type="Pfam" id="PF00156"/>
    </source>
</evidence>
<keyword evidence="9" id="KW-0328">Glycosyltransferase</keyword>
<comment type="pathway">
    <text evidence="4">Purine metabolism; AMP biosynthesis via salvage pathway; AMP from adenine: step 1/1.</text>
</comment>
<keyword evidence="11" id="KW-0660">Purine salvage</keyword>
<comment type="subcellular location">
    <subcellularLocation>
        <location evidence="3">Cytoplasm</location>
    </subcellularLocation>
</comment>
<dbReference type="PANTHER" id="PTHR32315:SF3">
    <property type="entry name" value="ADENINE PHOSPHORIBOSYLTRANSFERASE"/>
    <property type="match status" value="1"/>
</dbReference>
<feature type="domain" description="Phosphoribosyltransferase" evidence="12">
    <location>
        <begin position="270"/>
        <end position="392"/>
    </location>
</feature>
<proteinExistence type="inferred from homology"/>
<dbReference type="InterPro" id="IPR029001">
    <property type="entry name" value="ITPase-like_fam"/>
</dbReference>
<dbReference type="GO" id="GO:0044209">
    <property type="term" value="P:AMP salvage"/>
    <property type="evidence" value="ECO:0007669"/>
    <property type="project" value="TreeGrafter"/>
</dbReference>
<evidence type="ECO:0000256" key="8">
    <source>
        <dbReference type="ARBA" id="ARBA00022490"/>
    </source>
</evidence>
<evidence type="ECO:0000256" key="10">
    <source>
        <dbReference type="ARBA" id="ARBA00022679"/>
    </source>
</evidence>
<dbReference type="GO" id="GO:0006166">
    <property type="term" value="P:purine ribonucleoside salvage"/>
    <property type="evidence" value="ECO:0007669"/>
    <property type="project" value="UniProtKB-KW"/>
</dbReference>
<evidence type="ECO:0000313" key="13">
    <source>
        <dbReference type="EMBL" id="QHT04686.1"/>
    </source>
</evidence>
<organism evidence="13">
    <name type="scientific">viral metagenome</name>
    <dbReference type="NCBI Taxonomy" id="1070528"/>
    <lineage>
        <taxon>unclassified sequences</taxon>
        <taxon>metagenomes</taxon>
        <taxon>organismal metagenomes</taxon>
    </lineage>
</organism>
<sequence>MPLNFQVVLCSKSDLKSRALKKALEVRSSTNKDLKCDFTIHTVEIQDKSIPNQPLGYDGGLRAAESRIEWVEHNRPELLKSKDPVIVVAIENYITPPTNKRTAMDSCLTIMKLVLSQGNNVSWKIPQKSKRNVWDNVYVPLEYYNEAVQKSRFGGGGNYTDLGMEFTVGQIIHEHHPQIPSNNWMPWIESSKKGEIVKVLDALPPDHTKLANDRYVQIYDSVYGCLLNKNFFIHAYLSNLIQYHENFPKKGILFANVMPLFHTKGAYNLLISYLADLIRTNLGVNGKTFDKFVSLESRGFTLGGGLAVKFKKDVVHIRKAGKLPGETYTASYKKEYGEDTFEMMADTFSGDGSSEPSKVILVDDLIATGGSLKAARDLVEKAGAVVVGVIVLKCIPELLEEAKDLIGRDVELCVSTF</sequence>
<evidence type="ECO:0000256" key="6">
    <source>
        <dbReference type="ARBA" id="ARBA00011738"/>
    </source>
</evidence>
<dbReference type="Gene3D" id="3.40.50.2020">
    <property type="match status" value="1"/>
</dbReference>
<dbReference type="FunFam" id="3.40.50.2020:FF:000004">
    <property type="entry name" value="Adenine phosphoribosyltransferase"/>
    <property type="match status" value="1"/>
</dbReference>
<dbReference type="GO" id="GO:0016208">
    <property type="term" value="F:AMP binding"/>
    <property type="evidence" value="ECO:0007669"/>
    <property type="project" value="TreeGrafter"/>
</dbReference>
<dbReference type="Gene3D" id="3.90.950.10">
    <property type="match status" value="1"/>
</dbReference>
<dbReference type="Pfam" id="PF00156">
    <property type="entry name" value="Pribosyltran"/>
    <property type="match status" value="1"/>
</dbReference>
<protein>
    <recommendedName>
        <fullName evidence="7">adenine phosphoribosyltransferase</fullName>
        <ecNumber evidence="7">2.4.2.7</ecNumber>
    </recommendedName>
</protein>
<evidence type="ECO:0000256" key="5">
    <source>
        <dbReference type="ARBA" id="ARBA00008391"/>
    </source>
</evidence>
<dbReference type="PANTHER" id="PTHR32315">
    <property type="entry name" value="ADENINE PHOSPHORIBOSYLTRANSFERASE"/>
    <property type="match status" value="1"/>
</dbReference>
<evidence type="ECO:0000256" key="3">
    <source>
        <dbReference type="ARBA" id="ARBA00004496"/>
    </source>
</evidence>
<dbReference type="SUPFAM" id="SSF52972">
    <property type="entry name" value="ITPase-like"/>
    <property type="match status" value="1"/>
</dbReference>
<comment type="similarity">
    <text evidence="5">Belongs to the purine/pyrimidine phosphoribosyltransferase family.</text>
</comment>
<dbReference type="GO" id="GO:0002055">
    <property type="term" value="F:adenine binding"/>
    <property type="evidence" value="ECO:0007669"/>
    <property type="project" value="TreeGrafter"/>
</dbReference>
<comment type="function">
    <text evidence="2">Catalyzes a salvage reaction resulting in the formation of AMP, that is energically less costly than de novo synthesis.</text>
</comment>
<keyword evidence="8" id="KW-0963">Cytoplasm</keyword>
<name>A0A6C0CIU1_9ZZZZ</name>
<dbReference type="EMBL" id="MN739436">
    <property type="protein sequence ID" value="QHT04686.1"/>
    <property type="molecule type" value="Genomic_DNA"/>
</dbReference>
<dbReference type="CDD" id="cd06223">
    <property type="entry name" value="PRTases_typeI"/>
    <property type="match status" value="1"/>
</dbReference>
<evidence type="ECO:0000256" key="11">
    <source>
        <dbReference type="ARBA" id="ARBA00022726"/>
    </source>
</evidence>
<dbReference type="EC" id="2.4.2.7" evidence="7"/>
<dbReference type="GO" id="GO:0006168">
    <property type="term" value="P:adenine salvage"/>
    <property type="evidence" value="ECO:0007669"/>
    <property type="project" value="TreeGrafter"/>
</dbReference>
<comment type="catalytic activity">
    <reaction evidence="1">
        <text>AMP + diphosphate = 5-phospho-alpha-D-ribose 1-diphosphate + adenine</text>
        <dbReference type="Rhea" id="RHEA:16609"/>
        <dbReference type="ChEBI" id="CHEBI:16708"/>
        <dbReference type="ChEBI" id="CHEBI:33019"/>
        <dbReference type="ChEBI" id="CHEBI:58017"/>
        <dbReference type="ChEBI" id="CHEBI:456215"/>
        <dbReference type="EC" id="2.4.2.7"/>
    </reaction>
</comment>
<dbReference type="GO" id="GO:0005737">
    <property type="term" value="C:cytoplasm"/>
    <property type="evidence" value="ECO:0007669"/>
    <property type="project" value="UniProtKB-SubCell"/>
</dbReference>
<dbReference type="GO" id="GO:0003999">
    <property type="term" value="F:adenine phosphoribosyltransferase activity"/>
    <property type="evidence" value="ECO:0007669"/>
    <property type="project" value="UniProtKB-EC"/>
</dbReference>
<dbReference type="InterPro" id="IPR050054">
    <property type="entry name" value="UPRTase/APRTase"/>
</dbReference>
<reference evidence="13" key="1">
    <citation type="journal article" date="2020" name="Nature">
        <title>Giant virus diversity and host interactions through global metagenomics.</title>
        <authorList>
            <person name="Schulz F."/>
            <person name="Roux S."/>
            <person name="Paez-Espino D."/>
            <person name="Jungbluth S."/>
            <person name="Walsh D.A."/>
            <person name="Denef V.J."/>
            <person name="McMahon K.D."/>
            <person name="Konstantinidis K.T."/>
            <person name="Eloe-Fadrosh E.A."/>
            <person name="Kyrpides N.C."/>
            <person name="Woyke T."/>
        </authorList>
    </citation>
    <scope>NUCLEOTIDE SEQUENCE</scope>
    <source>
        <strain evidence="13">GVMAG-M-3300021343-4</strain>
    </source>
</reference>
<comment type="subunit">
    <text evidence="6">Homodimer.</text>
</comment>
<evidence type="ECO:0000256" key="4">
    <source>
        <dbReference type="ARBA" id="ARBA00004659"/>
    </source>
</evidence>
<evidence type="ECO:0000256" key="9">
    <source>
        <dbReference type="ARBA" id="ARBA00022676"/>
    </source>
</evidence>
<dbReference type="InterPro" id="IPR029057">
    <property type="entry name" value="PRTase-like"/>
</dbReference>
<evidence type="ECO:0000256" key="2">
    <source>
        <dbReference type="ARBA" id="ARBA00003968"/>
    </source>
</evidence>
<keyword evidence="10" id="KW-0808">Transferase</keyword>
<evidence type="ECO:0000256" key="1">
    <source>
        <dbReference type="ARBA" id="ARBA00000868"/>
    </source>
</evidence>
<evidence type="ECO:0000256" key="7">
    <source>
        <dbReference type="ARBA" id="ARBA00011893"/>
    </source>
</evidence>
<dbReference type="AlphaFoldDB" id="A0A6C0CIU1"/>
<dbReference type="NCBIfam" id="NF002636">
    <property type="entry name" value="PRK02304.1-5"/>
    <property type="match status" value="1"/>
</dbReference>
<accession>A0A6C0CIU1</accession>
<dbReference type="InterPro" id="IPR000836">
    <property type="entry name" value="PRTase_dom"/>
</dbReference>
<dbReference type="SUPFAM" id="SSF53271">
    <property type="entry name" value="PRTase-like"/>
    <property type="match status" value="1"/>
</dbReference>